<evidence type="ECO:0000313" key="1">
    <source>
        <dbReference type="EMBL" id="SVB66596.1"/>
    </source>
</evidence>
<reference evidence="1" key="1">
    <citation type="submission" date="2018-05" db="EMBL/GenBank/DDBJ databases">
        <authorList>
            <person name="Lanie J.A."/>
            <person name="Ng W.-L."/>
            <person name="Kazmierczak K.M."/>
            <person name="Andrzejewski T.M."/>
            <person name="Davidsen T.M."/>
            <person name="Wayne K.J."/>
            <person name="Tettelin H."/>
            <person name="Glass J.I."/>
            <person name="Rusch D."/>
            <person name="Podicherti R."/>
            <person name="Tsui H.-C.T."/>
            <person name="Winkler M.E."/>
        </authorList>
    </citation>
    <scope>NUCLEOTIDE SEQUENCE</scope>
</reference>
<name>A0A382FU32_9ZZZZ</name>
<sequence>MLPKIALLTVGLAGAFAVYGQEDPYYDGKTVTLYVGRTPGSGADLHVRVFAEFWRRFIPGEPTIVVRNMPGGGGTRVWNFGTEVAAADGLHILYSPTSGAAAILKQPGLRANFSEMPFIGGLSSPNMAYVRTDKIKGAEDLLTIEGLKFAGQNPAHRFDLLGRLALDAVGADYQYVTGFQGAADVFNAVRRGEVDLQVASLGLYRFSIEPTLVEQGLAIPLWHNPISDSDGNLRPLTVAPDIPSYMEFYRNLTGAEPSGEEFEIYKWLLPRVNDIVYAAFLPPGTPEVYLDILRDSFVKVTEDATYQSEEEKMYGFHLPLINWVDGTEIIKSLYEVPENVSAFLESYIAEGR</sequence>
<dbReference type="InterPro" id="IPR042100">
    <property type="entry name" value="Bug_dom1"/>
</dbReference>
<dbReference type="AlphaFoldDB" id="A0A382FU32"/>
<evidence type="ECO:0008006" key="2">
    <source>
        <dbReference type="Google" id="ProtNLM"/>
    </source>
</evidence>
<dbReference type="Gene3D" id="3.40.190.10">
    <property type="entry name" value="Periplasmic binding protein-like II"/>
    <property type="match status" value="1"/>
</dbReference>
<protein>
    <recommendedName>
        <fullName evidence="2">SsuA/THI5-like domain-containing protein</fullName>
    </recommendedName>
</protein>
<organism evidence="1">
    <name type="scientific">marine metagenome</name>
    <dbReference type="NCBI Taxonomy" id="408172"/>
    <lineage>
        <taxon>unclassified sequences</taxon>
        <taxon>metagenomes</taxon>
        <taxon>ecological metagenomes</taxon>
    </lineage>
</organism>
<gene>
    <name evidence="1" type="ORF">METZ01_LOCUS219450</name>
</gene>
<proteinExistence type="predicted"/>
<dbReference type="Gene3D" id="3.40.190.150">
    <property type="entry name" value="Bordetella uptake gene, domain 1"/>
    <property type="match status" value="1"/>
</dbReference>
<accession>A0A382FU32</accession>
<dbReference type="EMBL" id="UINC01051897">
    <property type="protein sequence ID" value="SVB66596.1"/>
    <property type="molecule type" value="Genomic_DNA"/>
</dbReference>